<evidence type="ECO:0000313" key="2">
    <source>
        <dbReference type="EMBL" id="KAL0100526.1"/>
    </source>
</evidence>
<evidence type="ECO:0000313" key="3">
    <source>
        <dbReference type="Proteomes" id="UP001430953"/>
    </source>
</evidence>
<protein>
    <recommendedName>
        <fullName evidence="1">DUF4806 domain-containing protein</fullName>
    </recommendedName>
</protein>
<dbReference type="AlphaFoldDB" id="A0AAW2EDY4"/>
<name>A0AAW2EDY4_9HYME</name>
<dbReference type="Pfam" id="PF16064">
    <property type="entry name" value="DUF4806"/>
    <property type="match status" value="1"/>
</dbReference>
<accession>A0AAW2EDY4</accession>
<feature type="domain" description="DUF4806" evidence="1">
    <location>
        <begin position="21"/>
        <end position="61"/>
    </location>
</feature>
<dbReference type="EMBL" id="JADYXP020000026">
    <property type="protein sequence ID" value="KAL0100526.1"/>
    <property type="molecule type" value="Genomic_DNA"/>
</dbReference>
<comment type="caution">
    <text evidence="2">The sequence shown here is derived from an EMBL/GenBank/DDBJ whole genome shotgun (WGS) entry which is preliminary data.</text>
</comment>
<evidence type="ECO:0000259" key="1">
    <source>
        <dbReference type="Pfam" id="PF16064"/>
    </source>
</evidence>
<sequence>MTKDHAQYENLYSHGNNAHIMMRNIFKTAITDKLATNFSWTGKKNKKPFKDLEISKLMIQAVRILYDDITESDFADYASKWLAQASVRVQRRN</sequence>
<gene>
    <name evidence="2" type="ORF">PUN28_019676</name>
</gene>
<keyword evidence="3" id="KW-1185">Reference proteome</keyword>
<dbReference type="InterPro" id="IPR032071">
    <property type="entry name" value="DUF4806"/>
</dbReference>
<proteinExistence type="predicted"/>
<reference evidence="2 3" key="1">
    <citation type="submission" date="2023-03" db="EMBL/GenBank/DDBJ databases">
        <title>High recombination rates correlate with genetic variation in Cardiocondyla obscurior ants.</title>
        <authorList>
            <person name="Errbii M."/>
        </authorList>
    </citation>
    <scope>NUCLEOTIDE SEQUENCE [LARGE SCALE GENOMIC DNA]</scope>
    <source>
        <strain evidence="2">Alpha-2009</strain>
        <tissue evidence="2">Whole body</tissue>
    </source>
</reference>
<organism evidence="2 3">
    <name type="scientific">Cardiocondyla obscurior</name>
    <dbReference type="NCBI Taxonomy" id="286306"/>
    <lineage>
        <taxon>Eukaryota</taxon>
        <taxon>Metazoa</taxon>
        <taxon>Ecdysozoa</taxon>
        <taxon>Arthropoda</taxon>
        <taxon>Hexapoda</taxon>
        <taxon>Insecta</taxon>
        <taxon>Pterygota</taxon>
        <taxon>Neoptera</taxon>
        <taxon>Endopterygota</taxon>
        <taxon>Hymenoptera</taxon>
        <taxon>Apocrita</taxon>
        <taxon>Aculeata</taxon>
        <taxon>Formicoidea</taxon>
        <taxon>Formicidae</taxon>
        <taxon>Myrmicinae</taxon>
        <taxon>Cardiocondyla</taxon>
    </lineage>
</organism>
<dbReference type="Proteomes" id="UP001430953">
    <property type="component" value="Unassembled WGS sequence"/>
</dbReference>